<evidence type="ECO:0000313" key="1">
    <source>
        <dbReference type="EMBL" id="AGA30235.1"/>
    </source>
</evidence>
<dbReference type="HOGENOM" id="CLU_3317034_0_0_0"/>
<gene>
    <name evidence="1" type="ordered locus">Sinac_6132</name>
</gene>
<accession>L0DN32</accession>
<proteinExistence type="predicted"/>
<dbReference type="AlphaFoldDB" id="L0DN32"/>
<evidence type="ECO:0000313" key="2">
    <source>
        <dbReference type="Proteomes" id="UP000010798"/>
    </source>
</evidence>
<dbReference type="STRING" id="886293.Sinac_6132"/>
<organism evidence="1 2">
    <name type="scientific">Singulisphaera acidiphila (strain ATCC BAA-1392 / DSM 18658 / VKM B-2454 / MOB10)</name>
    <dbReference type="NCBI Taxonomy" id="886293"/>
    <lineage>
        <taxon>Bacteria</taxon>
        <taxon>Pseudomonadati</taxon>
        <taxon>Planctomycetota</taxon>
        <taxon>Planctomycetia</taxon>
        <taxon>Isosphaerales</taxon>
        <taxon>Isosphaeraceae</taxon>
        <taxon>Singulisphaera</taxon>
    </lineage>
</organism>
<keyword evidence="2" id="KW-1185">Reference proteome</keyword>
<protein>
    <submittedName>
        <fullName evidence="1">Uncharacterized protein</fullName>
    </submittedName>
</protein>
<dbReference type="KEGG" id="saci:Sinac_6132"/>
<reference evidence="1 2" key="1">
    <citation type="submission" date="2012-02" db="EMBL/GenBank/DDBJ databases">
        <title>Complete sequence of chromosome of Singulisphaera acidiphila DSM 18658.</title>
        <authorList>
            <consortium name="US DOE Joint Genome Institute (JGI-PGF)"/>
            <person name="Lucas S."/>
            <person name="Copeland A."/>
            <person name="Lapidus A."/>
            <person name="Glavina del Rio T."/>
            <person name="Dalin E."/>
            <person name="Tice H."/>
            <person name="Bruce D."/>
            <person name="Goodwin L."/>
            <person name="Pitluck S."/>
            <person name="Peters L."/>
            <person name="Ovchinnikova G."/>
            <person name="Chertkov O."/>
            <person name="Kyrpides N."/>
            <person name="Mavromatis K."/>
            <person name="Ivanova N."/>
            <person name="Brettin T."/>
            <person name="Detter J.C."/>
            <person name="Han C."/>
            <person name="Larimer F."/>
            <person name="Land M."/>
            <person name="Hauser L."/>
            <person name="Markowitz V."/>
            <person name="Cheng J.-F."/>
            <person name="Hugenholtz P."/>
            <person name="Woyke T."/>
            <person name="Wu D."/>
            <person name="Tindall B."/>
            <person name="Pomrenke H."/>
            <person name="Brambilla E."/>
            <person name="Klenk H.-P."/>
            <person name="Eisen J.A."/>
        </authorList>
    </citation>
    <scope>NUCLEOTIDE SEQUENCE [LARGE SCALE GENOMIC DNA]</scope>
    <source>
        <strain evidence="2">ATCC BAA-1392 / DSM 18658 / VKM B-2454 / MOB10</strain>
    </source>
</reference>
<sequence>MDPSCEALLQANELSAPDTVDAFFDPNNAQIERTRKGSV</sequence>
<name>L0DN32_SINAD</name>
<dbReference type="Proteomes" id="UP000010798">
    <property type="component" value="Chromosome"/>
</dbReference>
<dbReference type="EMBL" id="CP003364">
    <property type="protein sequence ID" value="AGA30235.1"/>
    <property type="molecule type" value="Genomic_DNA"/>
</dbReference>